<dbReference type="AlphaFoldDB" id="A0A556V8K0"/>
<evidence type="ECO:0000313" key="2">
    <source>
        <dbReference type="Proteomes" id="UP000319801"/>
    </source>
</evidence>
<dbReference type="Proteomes" id="UP000319801">
    <property type="component" value="Unassembled WGS sequence"/>
</dbReference>
<keyword evidence="2" id="KW-1185">Reference proteome</keyword>
<reference evidence="1 2" key="1">
    <citation type="journal article" date="2019" name="Genome Biol. Evol.">
        <title>Whole-Genome Sequencing of the Giant Devil Catfish, Bagarius yarrelli.</title>
        <authorList>
            <person name="Jiang W."/>
            <person name="Lv Y."/>
            <person name="Cheng L."/>
            <person name="Yang K."/>
            <person name="Chao B."/>
            <person name="Wang X."/>
            <person name="Li Y."/>
            <person name="Pan X."/>
            <person name="You X."/>
            <person name="Zhang Y."/>
            <person name="Yang J."/>
            <person name="Li J."/>
            <person name="Zhang X."/>
            <person name="Liu S."/>
            <person name="Sun C."/>
            <person name="Yang J."/>
            <person name="Shi Q."/>
        </authorList>
    </citation>
    <scope>NUCLEOTIDE SEQUENCE [LARGE SCALE GENOMIC DNA]</scope>
    <source>
        <strain evidence="1">JWS20170419001</strain>
        <tissue evidence="1">Muscle</tissue>
    </source>
</reference>
<sequence length="208" mass="22622">MLKSLSLAEMAMGTSLCSKQTSALKLALIHNIRPQKGHLSAEGHGSSPGHTDGVLAEASEVSDRAMAGYRRVHFLSQGVKQGSNDPRMFAQGGSFWTACLSSKLTKTLNLLLQERSTEGFQPDLVTGENPLNMAQRARFKPVHSLLDSIRLASGCKHLMKVPPEPPEPSKTNQQNQRCQSRALCTCQVGMQCLMDFGHVTGEKSCTKE</sequence>
<comment type="caution">
    <text evidence="1">The sequence shown here is derived from an EMBL/GenBank/DDBJ whole genome shotgun (WGS) entry which is preliminary data.</text>
</comment>
<accession>A0A556V8K0</accession>
<dbReference type="EMBL" id="VCAZ01000159">
    <property type="protein sequence ID" value="TTA11855.1"/>
    <property type="molecule type" value="Genomic_DNA"/>
</dbReference>
<proteinExistence type="predicted"/>
<protein>
    <submittedName>
        <fullName evidence="1">Uncharacterized protein</fullName>
    </submittedName>
</protein>
<organism evidence="1 2">
    <name type="scientific">Bagarius yarrelli</name>
    <name type="common">Goonch</name>
    <name type="synonym">Bagrus yarrelli</name>
    <dbReference type="NCBI Taxonomy" id="175774"/>
    <lineage>
        <taxon>Eukaryota</taxon>
        <taxon>Metazoa</taxon>
        <taxon>Chordata</taxon>
        <taxon>Craniata</taxon>
        <taxon>Vertebrata</taxon>
        <taxon>Euteleostomi</taxon>
        <taxon>Actinopterygii</taxon>
        <taxon>Neopterygii</taxon>
        <taxon>Teleostei</taxon>
        <taxon>Ostariophysi</taxon>
        <taxon>Siluriformes</taxon>
        <taxon>Sisoridae</taxon>
        <taxon>Sisorinae</taxon>
        <taxon>Bagarius</taxon>
    </lineage>
</organism>
<evidence type="ECO:0000313" key="1">
    <source>
        <dbReference type="EMBL" id="TTA11855.1"/>
    </source>
</evidence>
<name>A0A556V8K0_BAGYA</name>
<gene>
    <name evidence="1" type="ORF">Baya_14417</name>
</gene>